<name>A0A841DLG7_9ACTN</name>
<dbReference type="InterPro" id="IPR003593">
    <property type="entry name" value="AAA+_ATPase"/>
</dbReference>
<dbReference type="AlphaFoldDB" id="A0A841DLG7"/>
<comment type="caution">
    <text evidence="15">The sequence shown here is derived from an EMBL/GenBank/DDBJ whole genome shotgun (WGS) entry which is preliminary data.</text>
</comment>
<keyword evidence="8" id="KW-0067">ATP-binding</keyword>
<comment type="similarity">
    <text evidence="3">Belongs to the ABC transporter superfamily.</text>
</comment>
<feature type="transmembrane region" description="Helical" evidence="11">
    <location>
        <begin position="134"/>
        <end position="154"/>
    </location>
</feature>
<dbReference type="CDD" id="cd06261">
    <property type="entry name" value="TM_PBP2"/>
    <property type="match status" value="1"/>
</dbReference>
<dbReference type="PROSITE" id="PS50893">
    <property type="entry name" value="ABC_TRANSPORTER_2"/>
    <property type="match status" value="1"/>
</dbReference>
<dbReference type="InterPro" id="IPR017871">
    <property type="entry name" value="ABC_transporter-like_CS"/>
</dbReference>
<dbReference type="PROSITE" id="PS00211">
    <property type="entry name" value="ABC_TRANSPORTER_1"/>
    <property type="match status" value="1"/>
</dbReference>
<dbReference type="InterPro" id="IPR000515">
    <property type="entry name" value="MetI-like"/>
</dbReference>
<sequence length="605" mass="64012">MTVRKVLRNPLAVVALVILLAIVLASVLAPLIAPHSPTALRLDKINAGPGGGYLLGGDGAGRDILSRLLHAGRNTLAGALIALSVALLLGVVSGLLSGYYGGLLDGVLGWGANLLMALPTMIVLLALFQALGSSIYLAMVAFGVMLSPGFHRLVRGQVMAVKHELYVDAARVSGLSDPRIIGRHVLLVIRAPIVIQASVVAGIAIVVQSGLEFLGLGDPGTPTWGGMLQDAFTNIYTSPVAIWWPGMTIALTVASLVLLGNAIRDVIQRTERPRKPPKPPTLPTPAASRREPSGSVADRLEPGGSVADRLEPGDSVADRLEPGGSATPCADELPLLRITELSVGYPSGDEYRAVVRGVDLDVRHGEVMGLVGESGSGKTQTAFSVLGLLSPGGTLLGRSSILFDGRELARLPEAERRALRGKRIGYIPQEPMSNLDPCFRVGEQLVEPLRFVSGLSKQAAVTEALHLLERVGIPEPPRTFAAYPHEISGGMAQRVLIAGAVSGKPELLIADEPTTALDVTVQAEVLDLLRGLQTEFGMAMLLVTHNFGVVADICDRVAVMQDGRIVEVNDVRPLFARPRHQYTQTLLGSTLEDSAPRTRLEVNHA</sequence>
<dbReference type="Pfam" id="PF12911">
    <property type="entry name" value="OppC_N"/>
    <property type="match status" value="1"/>
</dbReference>
<evidence type="ECO:0000256" key="9">
    <source>
        <dbReference type="ARBA" id="ARBA00022989"/>
    </source>
</evidence>
<feature type="transmembrane region" description="Helical" evidence="11">
    <location>
        <begin position="76"/>
        <end position="100"/>
    </location>
</feature>
<evidence type="ECO:0000256" key="5">
    <source>
        <dbReference type="ARBA" id="ARBA00022475"/>
    </source>
</evidence>
<comment type="similarity">
    <text evidence="11">Belongs to the binding-protein-dependent transport system permease family.</text>
</comment>
<feature type="transmembrane region" description="Helical" evidence="11">
    <location>
        <begin position="107"/>
        <end position="128"/>
    </location>
</feature>
<dbReference type="PANTHER" id="PTHR43297">
    <property type="entry name" value="OLIGOPEPTIDE TRANSPORT ATP-BINDING PROTEIN APPD"/>
    <property type="match status" value="1"/>
</dbReference>
<proteinExistence type="inferred from homology"/>
<feature type="domain" description="ABC transporter" evidence="13">
    <location>
        <begin position="336"/>
        <end position="587"/>
    </location>
</feature>
<keyword evidence="5" id="KW-1003">Cell membrane</keyword>
<protein>
    <submittedName>
        <fullName evidence="15">Peptide/nickel transport system permease protein</fullName>
    </submittedName>
</protein>
<evidence type="ECO:0000256" key="1">
    <source>
        <dbReference type="ARBA" id="ARBA00004141"/>
    </source>
</evidence>
<comment type="subcellular location">
    <subcellularLocation>
        <location evidence="11">Cell membrane</location>
        <topology evidence="11">Multi-pass membrane protein</topology>
    </subcellularLocation>
    <subcellularLocation>
        <location evidence="2">Cell membrane</location>
        <topology evidence="2">Peripheral membrane protein</topology>
    </subcellularLocation>
    <subcellularLocation>
        <location evidence="1">Membrane</location>
        <topology evidence="1">Multi-pass membrane protein</topology>
    </subcellularLocation>
</comment>
<dbReference type="SUPFAM" id="SSF161098">
    <property type="entry name" value="MetI-like"/>
    <property type="match status" value="1"/>
</dbReference>
<dbReference type="GO" id="GO:0055085">
    <property type="term" value="P:transmembrane transport"/>
    <property type="evidence" value="ECO:0007669"/>
    <property type="project" value="InterPro"/>
</dbReference>
<dbReference type="SUPFAM" id="SSF52540">
    <property type="entry name" value="P-loop containing nucleoside triphosphate hydrolases"/>
    <property type="match status" value="1"/>
</dbReference>
<dbReference type="Gene3D" id="1.10.3720.10">
    <property type="entry name" value="MetI-like"/>
    <property type="match status" value="1"/>
</dbReference>
<dbReference type="InterPro" id="IPR025966">
    <property type="entry name" value="OppC_N"/>
</dbReference>
<evidence type="ECO:0000259" key="13">
    <source>
        <dbReference type="PROSITE" id="PS50893"/>
    </source>
</evidence>
<dbReference type="Gene3D" id="3.40.50.300">
    <property type="entry name" value="P-loop containing nucleotide triphosphate hydrolases"/>
    <property type="match status" value="1"/>
</dbReference>
<keyword evidence="4 11" id="KW-0813">Transport</keyword>
<evidence type="ECO:0000256" key="2">
    <source>
        <dbReference type="ARBA" id="ARBA00004202"/>
    </source>
</evidence>
<dbReference type="PROSITE" id="PS50928">
    <property type="entry name" value="ABC_TM1"/>
    <property type="match status" value="1"/>
</dbReference>
<feature type="transmembrane region" description="Helical" evidence="11">
    <location>
        <begin position="242"/>
        <end position="263"/>
    </location>
</feature>
<keyword evidence="9 11" id="KW-1133">Transmembrane helix</keyword>
<dbReference type="CDD" id="cd03257">
    <property type="entry name" value="ABC_NikE_OppD_transporters"/>
    <property type="match status" value="1"/>
</dbReference>
<dbReference type="GO" id="GO:0005524">
    <property type="term" value="F:ATP binding"/>
    <property type="evidence" value="ECO:0007669"/>
    <property type="project" value="UniProtKB-KW"/>
</dbReference>
<dbReference type="InterPro" id="IPR035906">
    <property type="entry name" value="MetI-like_sf"/>
</dbReference>
<dbReference type="EMBL" id="JACHNF010000001">
    <property type="protein sequence ID" value="MBB5977510.1"/>
    <property type="molecule type" value="Genomic_DNA"/>
</dbReference>
<keyword evidence="16" id="KW-1185">Reference proteome</keyword>
<dbReference type="RefSeq" id="WP_184831501.1">
    <property type="nucleotide sequence ID" value="NZ_BAAAVN010000010.1"/>
</dbReference>
<dbReference type="Pfam" id="PF00005">
    <property type="entry name" value="ABC_tran"/>
    <property type="match status" value="1"/>
</dbReference>
<reference evidence="15 16" key="1">
    <citation type="submission" date="2020-08" db="EMBL/GenBank/DDBJ databases">
        <title>Sequencing the genomes of 1000 actinobacteria strains.</title>
        <authorList>
            <person name="Klenk H.-P."/>
        </authorList>
    </citation>
    <scope>NUCLEOTIDE SEQUENCE [LARGE SCALE GENOMIC DNA]</scope>
    <source>
        <strain evidence="15 16">DSM 17294</strain>
    </source>
</reference>
<feature type="domain" description="ABC transmembrane type-1" evidence="14">
    <location>
        <begin position="72"/>
        <end position="264"/>
    </location>
</feature>
<dbReference type="InterPro" id="IPR050388">
    <property type="entry name" value="ABC_Ni/Peptide_Import"/>
</dbReference>
<evidence type="ECO:0000256" key="8">
    <source>
        <dbReference type="ARBA" id="ARBA00022840"/>
    </source>
</evidence>
<dbReference type="InterPro" id="IPR003439">
    <property type="entry name" value="ABC_transporter-like_ATP-bd"/>
</dbReference>
<keyword evidence="10 11" id="KW-0472">Membrane</keyword>
<keyword evidence="7" id="KW-0547">Nucleotide-binding</keyword>
<gene>
    <name evidence="15" type="ORF">HDA44_000851</name>
</gene>
<dbReference type="PANTHER" id="PTHR43297:SF2">
    <property type="entry name" value="DIPEPTIDE TRANSPORT ATP-BINDING PROTEIN DPPD"/>
    <property type="match status" value="1"/>
</dbReference>
<evidence type="ECO:0000256" key="12">
    <source>
        <dbReference type="SAM" id="MobiDB-lite"/>
    </source>
</evidence>
<dbReference type="SMART" id="SM00382">
    <property type="entry name" value="AAA"/>
    <property type="match status" value="1"/>
</dbReference>
<dbReference type="Pfam" id="PF00528">
    <property type="entry name" value="BPD_transp_1"/>
    <property type="match status" value="1"/>
</dbReference>
<dbReference type="Proteomes" id="UP000558997">
    <property type="component" value="Unassembled WGS sequence"/>
</dbReference>
<dbReference type="GO" id="GO:0016887">
    <property type="term" value="F:ATP hydrolysis activity"/>
    <property type="evidence" value="ECO:0007669"/>
    <property type="project" value="InterPro"/>
</dbReference>
<evidence type="ECO:0000256" key="4">
    <source>
        <dbReference type="ARBA" id="ARBA00022448"/>
    </source>
</evidence>
<evidence type="ECO:0000256" key="6">
    <source>
        <dbReference type="ARBA" id="ARBA00022692"/>
    </source>
</evidence>
<keyword evidence="6 11" id="KW-0812">Transmembrane</keyword>
<evidence type="ECO:0000256" key="11">
    <source>
        <dbReference type="RuleBase" id="RU363032"/>
    </source>
</evidence>
<dbReference type="InterPro" id="IPR027417">
    <property type="entry name" value="P-loop_NTPase"/>
</dbReference>
<evidence type="ECO:0000259" key="14">
    <source>
        <dbReference type="PROSITE" id="PS50928"/>
    </source>
</evidence>
<feature type="compositionally biased region" description="Basic and acidic residues" evidence="12">
    <location>
        <begin position="308"/>
        <end position="321"/>
    </location>
</feature>
<evidence type="ECO:0000256" key="3">
    <source>
        <dbReference type="ARBA" id="ARBA00005417"/>
    </source>
</evidence>
<feature type="transmembrane region" description="Helical" evidence="11">
    <location>
        <begin position="12"/>
        <end position="33"/>
    </location>
</feature>
<evidence type="ECO:0000313" key="16">
    <source>
        <dbReference type="Proteomes" id="UP000558997"/>
    </source>
</evidence>
<feature type="transmembrane region" description="Helical" evidence="11">
    <location>
        <begin position="185"/>
        <end position="207"/>
    </location>
</feature>
<evidence type="ECO:0000256" key="7">
    <source>
        <dbReference type="ARBA" id="ARBA00022741"/>
    </source>
</evidence>
<feature type="region of interest" description="Disordered" evidence="12">
    <location>
        <begin position="269"/>
        <end position="331"/>
    </location>
</feature>
<evidence type="ECO:0000313" key="15">
    <source>
        <dbReference type="EMBL" id="MBB5977510.1"/>
    </source>
</evidence>
<accession>A0A841DLG7</accession>
<evidence type="ECO:0000256" key="10">
    <source>
        <dbReference type="ARBA" id="ARBA00023136"/>
    </source>
</evidence>
<dbReference type="GO" id="GO:0005886">
    <property type="term" value="C:plasma membrane"/>
    <property type="evidence" value="ECO:0007669"/>
    <property type="project" value="UniProtKB-SubCell"/>
</dbReference>
<organism evidence="15 16">
    <name type="scientific">Kribbella solani</name>
    <dbReference type="NCBI Taxonomy" id="236067"/>
    <lineage>
        <taxon>Bacteria</taxon>
        <taxon>Bacillati</taxon>
        <taxon>Actinomycetota</taxon>
        <taxon>Actinomycetes</taxon>
        <taxon>Propionibacteriales</taxon>
        <taxon>Kribbellaceae</taxon>
        <taxon>Kribbella</taxon>
    </lineage>
</organism>